<dbReference type="RefSeq" id="WP_007323482.1">
    <property type="nucleotide sequence ID" value="NZ_BAEE01000068.1"/>
</dbReference>
<dbReference type="SUPFAM" id="SSF52151">
    <property type="entry name" value="FabD/lysophospholipase-like"/>
    <property type="match status" value="1"/>
</dbReference>
<feature type="transmembrane region" description="Helical" evidence="1">
    <location>
        <begin position="559"/>
        <end position="581"/>
    </location>
</feature>
<feature type="transmembrane region" description="Helical" evidence="1">
    <location>
        <begin position="77"/>
        <end position="94"/>
    </location>
</feature>
<dbReference type="OrthoDB" id="100544at2"/>
<feature type="transmembrane region" description="Helical" evidence="1">
    <location>
        <begin position="433"/>
        <end position="455"/>
    </location>
</feature>
<dbReference type="STRING" id="1073574.GOARA_068_00660"/>
<gene>
    <name evidence="2" type="ORF">GOARA_068_00660</name>
</gene>
<dbReference type="PANTHER" id="PTHR10728:SF40">
    <property type="entry name" value="PATATIN FAMILY PROTEIN"/>
    <property type="match status" value="1"/>
</dbReference>
<dbReference type="GO" id="GO:0004623">
    <property type="term" value="F:phospholipase A2 activity"/>
    <property type="evidence" value="ECO:0007669"/>
    <property type="project" value="TreeGrafter"/>
</dbReference>
<feature type="transmembrane region" description="Helical" evidence="1">
    <location>
        <begin position="140"/>
        <end position="162"/>
    </location>
</feature>
<sequence>MRATPSAHPVDTSGFSAAGRRRRPEVDAALALAFLVGLALSIWFGLRAYDPDILVYEFTGDPGARAAELDRAVWNDFGFIVGYTLALGAIGRFLRSRAFTGAFRGTITVLLAMLVVAALADVGENIALLAHNGAWSAPFATLKFVAVVPVLFLIPGFIAYAGRALFSRRWLKRGEPGVAAHVFRGAGHDELPEQYRWRRAYWVPTVADPVHTDTTAVCLSGGGIRAGSVALGALQSLSGSTDANADSSGRNVLRDADYVISVSGGGYLAGAFLQAAHRPSSESVWPDELCEALGGENPADVPVEALPIDESFKRGSVEYDRVRRRASYIADSPRELAVALAVVAKNMLLSLAVVFTPAVILGVLLGVLYAQIPLSAVELDDAGSTTTANTRPSLILLGVLAAITVLALVAANLAEAVSTRRWALDLNATLTRVAQVAAAGTAIVALATFAIPWGMRVVWSATGESGPGGIAAPVSSVLALNYAAVLAAILWRNRGMLAALVARLRGRSAPQRRAVPQGALQLALVLFTLVVLLATWLLTVAGVAAWAVRGATPGSPDTVRVAAVGLVAIAVLAVLALFDVTSMSLHPFYRRRLAGAFAMRRVRLPDGERRAVAYPPSESTELSLFGEPRRTRLAWPVPPESSAAGISTPAFVFAAATALSGEDKPASGQNAASFVFTADYVGSPDLGWLETEALSRVVPTRIRRDLTVQAAVAISGAAFASAMGRAARGYQTLLAISGARLGSWLPNPRFLHQSRFERDNPAWPHGLPSFRGISYLAREVFGLNSGRGRLVQLTDGGHYENLGLVEALRRRCTTIIAIDASGDAPPSLTTFADAMRLAESELGVRFDVDERHSPTQLVPGSASPVDDTGITPELQRRLADSSIVRVRFTYPDVAGGKSGTLLLAKAVLTPDLPPWLLTYADNNPVFPHDSTSDQWFNEGQFAAYTELGRHLGAAATEALSTKDT</sequence>
<dbReference type="Gene3D" id="3.40.1090.10">
    <property type="entry name" value="Cytosolic phospholipase A2 catalytic domain"/>
    <property type="match status" value="2"/>
</dbReference>
<evidence type="ECO:0008006" key="4">
    <source>
        <dbReference type="Google" id="ProtNLM"/>
    </source>
</evidence>
<feature type="transmembrane region" description="Helical" evidence="1">
    <location>
        <begin position="392"/>
        <end position="413"/>
    </location>
</feature>
<dbReference type="GO" id="GO:0005829">
    <property type="term" value="C:cytosol"/>
    <property type="evidence" value="ECO:0007669"/>
    <property type="project" value="TreeGrafter"/>
</dbReference>
<protein>
    <recommendedName>
        <fullName evidence="4">PNPLA domain-containing protein</fullName>
    </recommendedName>
</protein>
<name>G7H6D2_9ACTN</name>
<feature type="transmembrane region" description="Helical" evidence="1">
    <location>
        <begin position="101"/>
        <end position="120"/>
    </location>
</feature>
<feature type="transmembrane region" description="Helical" evidence="1">
    <location>
        <begin position="522"/>
        <end position="547"/>
    </location>
</feature>
<dbReference type="AlphaFoldDB" id="G7H6D2"/>
<organism evidence="2 3">
    <name type="scientific">Gordonia araii NBRC 100433</name>
    <dbReference type="NCBI Taxonomy" id="1073574"/>
    <lineage>
        <taxon>Bacteria</taxon>
        <taxon>Bacillati</taxon>
        <taxon>Actinomycetota</taxon>
        <taxon>Actinomycetes</taxon>
        <taxon>Mycobacteriales</taxon>
        <taxon>Gordoniaceae</taxon>
        <taxon>Gordonia</taxon>
    </lineage>
</organism>
<reference evidence="2 3" key="1">
    <citation type="submission" date="2011-11" db="EMBL/GenBank/DDBJ databases">
        <title>Whole genome shotgun sequence of Gordonia araii NBRC 100433.</title>
        <authorList>
            <person name="Yoshida Y."/>
            <person name="Hosoyama A."/>
            <person name="Tsuchikane K."/>
            <person name="Katsumata H."/>
            <person name="Yamazaki S."/>
            <person name="Fujita N."/>
        </authorList>
    </citation>
    <scope>NUCLEOTIDE SEQUENCE [LARGE SCALE GENOMIC DNA]</scope>
    <source>
        <strain evidence="2 3">NBRC 100433</strain>
    </source>
</reference>
<evidence type="ECO:0000313" key="2">
    <source>
        <dbReference type="EMBL" id="GAB11407.1"/>
    </source>
</evidence>
<keyword evidence="3" id="KW-1185">Reference proteome</keyword>
<accession>G7H6D2</accession>
<feature type="transmembrane region" description="Helical" evidence="1">
    <location>
        <begin position="28"/>
        <end position="46"/>
    </location>
</feature>
<keyword evidence="1" id="KW-1133">Transmembrane helix</keyword>
<keyword evidence="1" id="KW-0472">Membrane</keyword>
<feature type="transmembrane region" description="Helical" evidence="1">
    <location>
        <begin position="470"/>
        <end position="491"/>
    </location>
</feature>
<keyword evidence="1" id="KW-0812">Transmembrane</keyword>
<dbReference type="Proteomes" id="UP000035088">
    <property type="component" value="Unassembled WGS sequence"/>
</dbReference>
<evidence type="ECO:0000313" key="3">
    <source>
        <dbReference type="Proteomes" id="UP000035088"/>
    </source>
</evidence>
<dbReference type="PANTHER" id="PTHR10728">
    <property type="entry name" value="CYTOSOLIC PHOSPHOLIPASE A2"/>
    <property type="match status" value="1"/>
</dbReference>
<dbReference type="GO" id="GO:0046475">
    <property type="term" value="P:glycerophospholipid catabolic process"/>
    <property type="evidence" value="ECO:0007669"/>
    <property type="project" value="TreeGrafter"/>
</dbReference>
<comment type="caution">
    <text evidence="2">The sequence shown here is derived from an EMBL/GenBank/DDBJ whole genome shotgun (WGS) entry which is preliminary data.</text>
</comment>
<evidence type="ECO:0000256" key="1">
    <source>
        <dbReference type="SAM" id="Phobius"/>
    </source>
</evidence>
<proteinExistence type="predicted"/>
<dbReference type="InterPro" id="IPR016035">
    <property type="entry name" value="Acyl_Trfase/lysoPLipase"/>
</dbReference>
<feature type="transmembrane region" description="Helical" evidence="1">
    <location>
        <begin position="348"/>
        <end position="372"/>
    </location>
</feature>
<dbReference type="EMBL" id="BAEE01000068">
    <property type="protein sequence ID" value="GAB11407.1"/>
    <property type="molecule type" value="Genomic_DNA"/>
</dbReference>